<organism evidence="2 4">
    <name type="scientific">Cyberlindnera jadinii (strain ATCC 18201 / CBS 1600 / BCRC 20928 / JCM 3617 / NBRC 0987 / NRRL Y-1542)</name>
    <name type="common">Torula yeast</name>
    <name type="synonym">Candida utilis</name>
    <dbReference type="NCBI Taxonomy" id="983966"/>
    <lineage>
        <taxon>Eukaryota</taxon>
        <taxon>Fungi</taxon>
        <taxon>Dikarya</taxon>
        <taxon>Ascomycota</taxon>
        <taxon>Saccharomycotina</taxon>
        <taxon>Saccharomycetes</taxon>
        <taxon>Phaffomycetales</taxon>
        <taxon>Phaffomycetaceae</taxon>
        <taxon>Cyberlindnera</taxon>
    </lineage>
</organism>
<keyword evidence="5" id="KW-1185">Reference proteome</keyword>
<reference evidence="3 5" key="3">
    <citation type="journal article" date="2016" name="Proc. Natl. Acad. Sci. U.S.A.">
        <title>Comparative genomics of biotechnologically important yeasts.</title>
        <authorList>
            <person name="Riley R."/>
            <person name="Haridas S."/>
            <person name="Wolfe K.H."/>
            <person name="Lopes M.R."/>
            <person name="Hittinger C.T."/>
            <person name="Goeker M."/>
            <person name="Salamov A.A."/>
            <person name="Wisecaver J.H."/>
            <person name="Long T.M."/>
            <person name="Calvey C.H."/>
            <person name="Aerts A.L."/>
            <person name="Barry K.W."/>
            <person name="Choi C."/>
            <person name="Clum A."/>
            <person name="Coughlan A.Y."/>
            <person name="Deshpande S."/>
            <person name="Douglass A.P."/>
            <person name="Hanson S.J."/>
            <person name="Klenk H.-P."/>
            <person name="LaButti K.M."/>
            <person name="Lapidus A."/>
            <person name="Lindquist E.A."/>
            <person name="Lipzen A.M."/>
            <person name="Meier-Kolthoff J.P."/>
            <person name="Ohm R.A."/>
            <person name="Otillar R.P."/>
            <person name="Pangilinan J.L."/>
            <person name="Peng Y."/>
            <person name="Rokas A."/>
            <person name="Rosa C.A."/>
            <person name="Scheuner C."/>
            <person name="Sibirny A.A."/>
            <person name="Slot J.C."/>
            <person name="Stielow J.B."/>
            <person name="Sun H."/>
            <person name="Kurtzman C.P."/>
            <person name="Blackwell M."/>
            <person name="Grigoriev I.V."/>
            <person name="Jeffries T.W."/>
        </authorList>
    </citation>
    <scope>NUCLEOTIDE SEQUENCE [LARGE SCALE GENOMIC DNA]</scope>
    <source>
        <strain evidence="5">ATCC 18201 / CBS 1600 / BCRC 20928 / JCM 3617 / NBRC 0987 / NRRL Y-1542</strain>
        <strain evidence="3">NRRL Y-1542</strain>
    </source>
</reference>
<dbReference type="AlphaFoldDB" id="A0A0H5C3G6"/>
<evidence type="ECO:0000313" key="2">
    <source>
        <dbReference type="EMBL" id="CEP22431.1"/>
    </source>
</evidence>
<protein>
    <submittedName>
        <fullName evidence="2">Uncharacterized protein</fullName>
    </submittedName>
</protein>
<dbReference type="Proteomes" id="UP000094389">
    <property type="component" value="Unassembled WGS sequence"/>
</dbReference>
<evidence type="ECO:0000313" key="5">
    <source>
        <dbReference type="Proteomes" id="UP000094389"/>
    </source>
</evidence>
<evidence type="ECO:0000313" key="3">
    <source>
        <dbReference type="EMBL" id="ODV75281.1"/>
    </source>
</evidence>
<proteinExistence type="predicted"/>
<feature type="compositionally biased region" description="Acidic residues" evidence="1">
    <location>
        <begin position="81"/>
        <end position="111"/>
    </location>
</feature>
<name>A0A0H5C3G6_CYBJN</name>
<dbReference type="RefSeq" id="XP_020072320.1">
    <property type="nucleotide sequence ID" value="XM_020214328.1"/>
</dbReference>
<gene>
    <name evidence="2" type="ORF">BN1211_2794</name>
    <name evidence="3" type="ORF">CYBJADRAFT_166038</name>
</gene>
<dbReference type="GeneID" id="30988724"/>
<reference evidence="2" key="1">
    <citation type="submission" date="2014-12" db="EMBL/GenBank/DDBJ databases">
        <authorList>
            <person name="Jaenicke S."/>
        </authorList>
    </citation>
    <scope>NUCLEOTIDE SEQUENCE [LARGE SCALE GENOMIC DNA]</scope>
    <source>
        <strain evidence="2">CBS1600</strain>
    </source>
</reference>
<sequence>MNVYHTAAKEHIKPWDLNLSFPKRLKQSQEISALLRELSTTEESIDYAWVAKAILNRATNTLTEELFSKTTDITDDGVLAGEDDGAPGDDSEVIAGADTDEPAAEVGDEETTGSGDTDHGSRPNKRQRTENGAVVNPMTGALDFPGSLPSRWKEIQRLSVTAINNEQDLIDYFLFKQIAIQQVRQAAIDTCALFSSFRLVANVSSLMALKELLLNNYALLKWIPISWITLSINNSGCLANLVDSGSLVDFIFESDTSITSLIGWLTKLQTKQPQSFFIENSDEVESLLGLTSTSHTADSKKQSNRIARGKISDDIYVSEAPHQQVIAAADIKQLIGHRKKKKGYVIEVELISNGSFEWVRASELKRVAPDLLHKYASECGLTKYQ</sequence>
<feature type="region of interest" description="Disordered" evidence="1">
    <location>
        <begin position="75"/>
        <end position="133"/>
    </location>
</feature>
<dbReference type="Proteomes" id="UP000038830">
    <property type="component" value="Unassembled WGS sequence"/>
</dbReference>
<evidence type="ECO:0000256" key="1">
    <source>
        <dbReference type="SAM" id="MobiDB-lite"/>
    </source>
</evidence>
<evidence type="ECO:0000313" key="4">
    <source>
        <dbReference type="Proteomes" id="UP000038830"/>
    </source>
</evidence>
<accession>A0A1E4S6Y4</accession>
<dbReference type="EMBL" id="KV453926">
    <property type="protein sequence ID" value="ODV75281.1"/>
    <property type="molecule type" value="Genomic_DNA"/>
</dbReference>
<accession>A0A0H5C3G6</accession>
<dbReference type="EMBL" id="CDQK01000003">
    <property type="protein sequence ID" value="CEP22431.1"/>
    <property type="molecule type" value="Genomic_DNA"/>
</dbReference>
<reference evidence="4" key="2">
    <citation type="journal article" date="2015" name="J. Biotechnol.">
        <title>The structure of the Cyberlindnera jadinii genome and its relation to Candida utilis analyzed by the occurrence of single nucleotide polymorphisms.</title>
        <authorList>
            <person name="Rupp O."/>
            <person name="Brinkrolf K."/>
            <person name="Buerth C."/>
            <person name="Kunigo M."/>
            <person name="Schneider J."/>
            <person name="Jaenicke S."/>
            <person name="Goesmann A."/>
            <person name="Puehler A."/>
            <person name="Jaeger K.-E."/>
            <person name="Ernst J.F."/>
        </authorList>
    </citation>
    <scope>NUCLEOTIDE SEQUENCE [LARGE SCALE GENOMIC DNA]</scope>
    <source>
        <strain evidence="4">ATCC 18201 / CBS 1600 / BCRC 20928 / JCM 3617 / NBRC 0987 / NRRL Y-1542</strain>
    </source>
</reference>